<evidence type="ECO:0000256" key="1">
    <source>
        <dbReference type="ARBA" id="ARBA00005254"/>
    </source>
</evidence>
<dbReference type="InterPro" id="IPR014748">
    <property type="entry name" value="Enoyl-CoA_hydra_C"/>
</dbReference>
<dbReference type="Proteomes" id="UP001317963">
    <property type="component" value="Chromosome"/>
</dbReference>
<dbReference type="RefSeq" id="WP_279240841.1">
    <property type="nucleotide sequence ID" value="NZ_CP036501.1"/>
</dbReference>
<dbReference type="Pfam" id="PF00378">
    <property type="entry name" value="ECH_1"/>
    <property type="match status" value="1"/>
</dbReference>
<dbReference type="InterPro" id="IPR001753">
    <property type="entry name" value="Enoyl-CoA_hydra/iso"/>
</dbReference>
<sequence length="267" mass="28468">MATLPETKTLALELDQGWLTVWFNQPERRNPLTDEAVEDLATVITSIAPQRDIRGMTIRGKGGFFCAGGDLKGFKALASGENDASMTMSRRIGDVLADLNALPQVTVAVIEGAAMAGGLGVACCCDVTIGMKDAKFGFSETRIGITPAQIARYVLQKCGYSTGRRLMVTAARFKGEEAGRLGVLDFVAETAEDLASTEKRVKQDVLECAPGAVAACKALIIGMPGTPDTEKVEFAAQNFSGCLQGDEGKEGVASFLEKRKPNWHTEI</sequence>
<reference evidence="2 3" key="1">
    <citation type="submission" date="2019-02" db="EMBL/GenBank/DDBJ databases">
        <title>Halieaceae_genomes.</title>
        <authorList>
            <person name="Li S.-H."/>
        </authorList>
    </citation>
    <scope>NUCLEOTIDE SEQUENCE [LARGE SCALE GENOMIC DNA]</scope>
    <source>
        <strain evidence="2 3">JH123</strain>
    </source>
</reference>
<protein>
    <submittedName>
        <fullName evidence="2">Enoyl-CoA hydratase</fullName>
    </submittedName>
</protein>
<dbReference type="PANTHER" id="PTHR42964:SF1">
    <property type="entry name" value="POLYKETIDE BIOSYNTHESIS ENOYL-COA HYDRATASE PKSH-RELATED"/>
    <property type="match status" value="1"/>
</dbReference>
<name>A0ABY6Q679_9GAMM</name>
<comment type="similarity">
    <text evidence="1">Belongs to the enoyl-CoA hydratase/isomerase family.</text>
</comment>
<evidence type="ECO:0000313" key="3">
    <source>
        <dbReference type="Proteomes" id="UP001317963"/>
    </source>
</evidence>
<dbReference type="Gene3D" id="3.90.226.10">
    <property type="entry name" value="2-enoyl-CoA Hydratase, Chain A, domain 1"/>
    <property type="match status" value="1"/>
</dbReference>
<dbReference type="EMBL" id="CP036501">
    <property type="protein sequence ID" value="UZP74395.1"/>
    <property type="molecule type" value="Genomic_DNA"/>
</dbReference>
<dbReference type="SUPFAM" id="SSF52096">
    <property type="entry name" value="ClpP/crotonase"/>
    <property type="match status" value="1"/>
</dbReference>
<dbReference type="PANTHER" id="PTHR42964">
    <property type="entry name" value="ENOYL-COA HYDRATASE"/>
    <property type="match status" value="1"/>
</dbReference>
<evidence type="ECO:0000313" key="2">
    <source>
        <dbReference type="EMBL" id="UZP74395.1"/>
    </source>
</evidence>
<dbReference type="CDD" id="cd06558">
    <property type="entry name" value="crotonase-like"/>
    <property type="match status" value="1"/>
</dbReference>
<dbReference type="InterPro" id="IPR051683">
    <property type="entry name" value="Enoyl-CoA_Hydratase/Isomerase"/>
</dbReference>
<dbReference type="InterPro" id="IPR029045">
    <property type="entry name" value="ClpP/crotonase-like_dom_sf"/>
</dbReference>
<keyword evidence="3" id="KW-1185">Reference proteome</keyword>
<accession>A0ABY6Q679</accession>
<dbReference type="Gene3D" id="1.10.12.10">
    <property type="entry name" value="Lyase 2-enoyl-coa Hydratase, Chain A, domain 2"/>
    <property type="match status" value="1"/>
</dbReference>
<gene>
    <name evidence="2" type="ORF">E0F26_06415</name>
</gene>
<organism evidence="2 3">
    <name type="scientific">Candidatus Paraluminiphilus aquimaris</name>
    <dbReference type="NCBI Taxonomy" id="2518994"/>
    <lineage>
        <taxon>Bacteria</taxon>
        <taxon>Pseudomonadati</taxon>
        <taxon>Pseudomonadota</taxon>
        <taxon>Gammaproteobacteria</taxon>
        <taxon>Cellvibrionales</taxon>
        <taxon>Halieaceae</taxon>
        <taxon>Candidatus Paraluminiphilus</taxon>
    </lineage>
</organism>
<proteinExistence type="inferred from homology"/>